<evidence type="ECO:0000259" key="3">
    <source>
        <dbReference type="SMART" id="SM00829"/>
    </source>
</evidence>
<organism evidence="4 5">
    <name type="scientific">Paenibacillus pinisoli</name>
    <dbReference type="NCBI Taxonomy" id="1276110"/>
    <lineage>
        <taxon>Bacteria</taxon>
        <taxon>Bacillati</taxon>
        <taxon>Bacillota</taxon>
        <taxon>Bacilli</taxon>
        <taxon>Bacillales</taxon>
        <taxon>Paenibacillaceae</taxon>
        <taxon>Paenibacillus</taxon>
    </lineage>
</organism>
<dbReference type="OrthoDB" id="9787435at2"/>
<name>A0A3A6PBM4_9BACL</name>
<dbReference type="Gene3D" id="3.90.180.10">
    <property type="entry name" value="Medium-chain alcohol dehydrogenases, catalytic domain"/>
    <property type="match status" value="1"/>
</dbReference>
<dbReference type="InterPro" id="IPR013154">
    <property type="entry name" value="ADH-like_N"/>
</dbReference>
<dbReference type="Proteomes" id="UP000267798">
    <property type="component" value="Unassembled WGS sequence"/>
</dbReference>
<dbReference type="SUPFAM" id="SSF51735">
    <property type="entry name" value="NAD(P)-binding Rossmann-fold domains"/>
    <property type="match status" value="1"/>
</dbReference>
<evidence type="ECO:0000313" key="5">
    <source>
        <dbReference type="Proteomes" id="UP000267798"/>
    </source>
</evidence>
<dbReference type="PANTHER" id="PTHR48106">
    <property type="entry name" value="QUINONE OXIDOREDUCTASE PIG3-RELATED"/>
    <property type="match status" value="1"/>
</dbReference>
<dbReference type="Pfam" id="PF00107">
    <property type="entry name" value="ADH_zinc_N"/>
    <property type="match status" value="1"/>
</dbReference>
<dbReference type="EMBL" id="QXQB01000005">
    <property type="protein sequence ID" value="RJX37615.1"/>
    <property type="molecule type" value="Genomic_DNA"/>
</dbReference>
<dbReference type="InterPro" id="IPR020843">
    <property type="entry name" value="ER"/>
</dbReference>
<gene>
    <name evidence="4" type="ORF">D3P09_21810</name>
</gene>
<reference evidence="4 5" key="1">
    <citation type="submission" date="2018-09" db="EMBL/GenBank/DDBJ databases">
        <title>Paenibacillus aracenensis nov. sp. isolated from a cave in southern Spain.</title>
        <authorList>
            <person name="Jurado V."/>
            <person name="Gutierrez-Patricio S."/>
            <person name="Gonzalez-Pimentel J.L."/>
            <person name="Miller A.Z."/>
            <person name="Laiz L."/>
            <person name="Saiz-Jimenez C."/>
        </authorList>
    </citation>
    <scope>NUCLEOTIDE SEQUENCE [LARGE SCALE GENOMIC DNA]</scope>
    <source>
        <strain evidence="4 5">JCM 19203</strain>
    </source>
</reference>
<comment type="caution">
    <text evidence="4">The sequence shown here is derived from an EMBL/GenBank/DDBJ whole genome shotgun (WGS) entry which is preliminary data.</text>
</comment>
<sequence>MKAIVQDLATNRLIIGEAAEPDSAYGELLVEVKATALNRADLLQKRGHYPPPAGASPILGLEMAGIVLEGAGPWKPGDRVMALLPGGGYAERVRLPAGMAMPIPQGLTYAQAAGIPEVFLTAYLNLFRLGRLEAGQSVLVHAGASGVGTAAIQLAKSAGCFVIATAGSAAKLEACLEMGADAAIDYKEGPFLPKVMEATSGKGADIIMDFVGESYWEQNLAALALDGKLIIIGLLGGAKAKELNLSQLIARRLQIIGTSLRTLSADRKEALTAEFAARFLPLLASGNIYPVIDSEWDWSRAEEAHAYMESNRNIGKIILTVS</sequence>
<evidence type="ECO:0000256" key="2">
    <source>
        <dbReference type="ARBA" id="ARBA00023002"/>
    </source>
</evidence>
<dbReference type="SUPFAM" id="SSF50129">
    <property type="entry name" value="GroES-like"/>
    <property type="match status" value="1"/>
</dbReference>
<proteinExistence type="predicted"/>
<dbReference type="NCBIfam" id="TIGR02824">
    <property type="entry name" value="quinone_pig3"/>
    <property type="match status" value="1"/>
</dbReference>
<dbReference type="RefSeq" id="WP_120113540.1">
    <property type="nucleotide sequence ID" value="NZ_QXQB01000005.1"/>
</dbReference>
<dbReference type="CDD" id="cd05276">
    <property type="entry name" value="p53_inducible_oxidoreductase"/>
    <property type="match status" value="1"/>
</dbReference>
<keyword evidence="5" id="KW-1185">Reference proteome</keyword>
<dbReference type="GO" id="GO:0070402">
    <property type="term" value="F:NADPH binding"/>
    <property type="evidence" value="ECO:0007669"/>
    <property type="project" value="TreeGrafter"/>
</dbReference>
<accession>A0A3A6PBM4</accession>
<protein>
    <submittedName>
        <fullName evidence="4">NAD(P)H-quinone oxidoreductase</fullName>
    </submittedName>
</protein>
<dbReference type="PANTHER" id="PTHR48106:SF18">
    <property type="entry name" value="QUINONE OXIDOREDUCTASE PIG3"/>
    <property type="match status" value="1"/>
</dbReference>
<feature type="domain" description="Enoyl reductase (ER)" evidence="3">
    <location>
        <begin position="9"/>
        <end position="319"/>
    </location>
</feature>
<dbReference type="SMART" id="SM00829">
    <property type="entry name" value="PKS_ER"/>
    <property type="match status" value="1"/>
</dbReference>
<evidence type="ECO:0000256" key="1">
    <source>
        <dbReference type="ARBA" id="ARBA00022857"/>
    </source>
</evidence>
<dbReference type="GO" id="GO:0016651">
    <property type="term" value="F:oxidoreductase activity, acting on NAD(P)H"/>
    <property type="evidence" value="ECO:0007669"/>
    <property type="project" value="TreeGrafter"/>
</dbReference>
<dbReference type="AlphaFoldDB" id="A0A3A6PBM4"/>
<dbReference type="InterPro" id="IPR013149">
    <property type="entry name" value="ADH-like_C"/>
</dbReference>
<dbReference type="InterPro" id="IPR014189">
    <property type="entry name" value="Quinone_OxRdtase_PIG3"/>
</dbReference>
<dbReference type="InterPro" id="IPR011032">
    <property type="entry name" value="GroES-like_sf"/>
</dbReference>
<dbReference type="Gene3D" id="3.40.50.720">
    <property type="entry name" value="NAD(P)-binding Rossmann-like Domain"/>
    <property type="match status" value="1"/>
</dbReference>
<keyword evidence="1" id="KW-0521">NADP</keyword>
<dbReference type="Pfam" id="PF08240">
    <property type="entry name" value="ADH_N"/>
    <property type="match status" value="1"/>
</dbReference>
<dbReference type="InterPro" id="IPR036291">
    <property type="entry name" value="NAD(P)-bd_dom_sf"/>
</dbReference>
<keyword evidence="2" id="KW-0560">Oxidoreductase</keyword>
<evidence type="ECO:0000313" key="4">
    <source>
        <dbReference type="EMBL" id="RJX37615.1"/>
    </source>
</evidence>